<dbReference type="PANTHER" id="PTHR43326">
    <property type="entry name" value="METHIONYL-TRNA SYNTHETASE"/>
    <property type="match status" value="1"/>
</dbReference>
<accession>A0A516TJB5</accession>
<evidence type="ECO:0000256" key="4">
    <source>
        <dbReference type="ARBA" id="ARBA00022917"/>
    </source>
</evidence>
<dbReference type="Proteomes" id="UP000315925">
    <property type="component" value="Chromosome"/>
</dbReference>
<dbReference type="GO" id="GO:0004825">
    <property type="term" value="F:methionine-tRNA ligase activity"/>
    <property type="evidence" value="ECO:0007669"/>
    <property type="project" value="InterPro"/>
</dbReference>
<dbReference type="EMBL" id="CP037899">
    <property type="protein sequence ID" value="QDQ41337.1"/>
    <property type="molecule type" value="Genomic_DNA"/>
</dbReference>
<dbReference type="AlphaFoldDB" id="A0A516TJB5"/>
<dbReference type="Gene3D" id="3.40.50.620">
    <property type="entry name" value="HUPs"/>
    <property type="match status" value="1"/>
</dbReference>
<proteinExistence type="predicted"/>
<keyword evidence="1" id="KW-0436">Ligase</keyword>
<dbReference type="InterPro" id="IPR023457">
    <property type="entry name" value="Met-tRNA_synth_2"/>
</dbReference>
<dbReference type="SUPFAM" id="SSF52374">
    <property type="entry name" value="Nucleotidylyl transferase"/>
    <property type="match status" value="1"/>
</dbReference>
<reference evidence="8" key="1">
    <citation type="submission" date="2019-03" db="EMBL/GenBank/DDBJ databases">
        <title>Complete genome of Methylacidiphilum kamchatkense Kam1.</title>
        <authorList>
            <person name="Kruse T."/>
            <person name="Murarilal Ratnadevi C."/>
            <person name="Erikstad H.-A."/>
            <person name="Birkeland N.-K."/>
        </authorList>
    </citation>
    <scope>NUCLEOTIDE SEQUENCE [LARGE SCALE GENOMIC DNA]</scope>
    <source>
        <strain evidence="8">kam1</strain>
    </source>
</reference>
<organism evidence="7 8">
    <name type="scientific">Methylacidiphilum kamchatkense Kam1</name>
    <dbReference type="NCBI Taxonomy" id="1202785"/>
    <lineage>
        <taxon>Bacteria</taxon>
        <taxon>Pseudomonadati</taxon>
        <taxon>Verrucomicrobiota</taxon>
        <taxon>Methylacidiphilae</taxon>
        <taxon>Methylacidiphilales</taxon>
        <taxon>Methylacidiphilaceae</taxon>
        <taxon>Methylacidiphilum (ex Ratnadevi et al. 2023)</taxon>
    </lineage>
</organism>
<keyword evidence="4" id="KW-0648">Protein biosynthesis</keyword>
<protein>
    <submittedName>
        <fullName evidence="7">tRNA synthetase class I (M)</fullName>
    </submittedName>
</protein>
<gene>
    <name evidence="7" type="ORF">kam1_78</name>
</gene>
<dbReference type="GO" id="GO:0006431">
    <property type="term" value="P:methionyl-tRNA aminoacylation"/>
    <property type="evidence" value="ECO:0007669"/>
    <property type="project" value="TreeGrafter"/>
</dbReference>
<evidence type="ECO:0000256" key="1">
    <source>
        <dbReference type="ARBA" id="ARBA00022598"/>
    </source>
</evidence>
<sequence length="64" mass="7327">MPNPFFITTAIDYVNGSPHLGHAYEKILADAIARYHRNKGDSVFFLRVSTNMVKKFSARLKKKN</sequence>
<feature type="domain" description="Methionyl/Leucyl tRNA synthetase" evidence="6">
    <location>
        <begin position="6"/>
        <end position="46"/>
    </location>
</feature>
<evidence type="ECO:0000256" key="5">
    <source>
        <dbReference type="ARBA" id="ARBA00023146"/>
    </source>
</evidence>
<keyword evidence="3" id="KW-0067">ATP-binding</keyword>
<keyword evidence="5 7" id="KW-0030">Aminoacyl-tRNA synthetase</keyword>
<dbReference type="PANTHER" id="PTHR43326:SF1">
    <property type="entry name" value="METHIONINE--TRNA LIGASE, MITOCHONDRIAL"/>
    <property type="match status" value="1"/>
</dbReference>
<evidence type="ECO:0000256" key="3">
    <source>
        <dbReference type="ARBA" id="ARBA00022840"/>
    </source>
</evidence>
<dbReference type="KEGG" id="mkc:kam1_78"/>
<evidence type="ECO:0000256" key="2">
    <source>
        <dbReference type="ARBA" id="ARBA00022741"/>
    </source>
</evidence>
<evidence type="ECO:0000313" key="7">
    <source>
        <dbReference type="EMBL" id="QDQ41337.1"/>
    </source>
</evidence>
<dbReference type="InterPro" id="IPR015413">
    <property type="entry name" value="Methionyl/Leucyl_tRNA_Synth"/>
</dbReference>
<dbReference type="Pfam" id="PF09334">
    <property type="entry name" value="tRNA-synt_1g"/>
    <property type="match status" value="1"/>
</dbReference>
<name>A0A516TJB5_9BACT</name>
<dbReference type="InterPro" id="IPR014729">
    <property type="entry name" value="Rossmann-like_a/b/a_fold"/>
</dbReference>
<evidence type="ECO:0000259" key="6">
    <source>
        <dbReference type="Pfam" id="PF09334"/>
    </source>
</evidence>
<keyword evidence="2" id="KW-0547">Nucleotide-binding</keyword>
<evidence type="ECO:0000313" key="8">
    <source>
        <dbReference type="Proteomes" id="UP000315925"/>
    </source>
</evidence>
<dbReference type="GO" id="GO:0005524">
    <property type="term" value="F:ATP binding"/>
    <property type="evidence" value="ECO:0007669"/>
    <property type="project" value="UniProtKB-KW"/>
</dbReference>